<proteinExistence type="predicted"/>
<comment type="caution">
    <text evidence="1">The sequence shown here is derived from an EMBL/GenBank/DDBJ whole genome shotgun (WGS) entry which is preliminary data.</text>
</comment>
<name>A0A9D2EQA3_9FIRM</name>
<dbReference type="Pfam" id="PF00756">
    <property type="entry name" value="Esterase"/>
    <property type="match status" value="1"/>
</dbReference>
<dbReference type="EMBL" id="DXBP01000032">
    <property type="protein sequence ID" value="HIZ41929.1"/>
    <property type="molecule type" value="Genomic_DNA"/>
</dbReference>
<dbReference type="InterPro" id="IPR029058">
    <property type="entry name" value="AB_hydrolase_fold"/>
</dbReference>
<protein>
    <recommendedName>
        <fullName evidence="3">Esterase</fullName>
    </recommendedName>
</protein>
<accession>A0A9D2EQA3</accession>
<reference evidence="1" key="2">
    <citation type="submission" date="2021-04" db="EMBL/GenBank/DDBJ databases">
        <authorList>
            <person name="Gilroy R."/>
        </authorList>
    </citation>
    <scope>NUCLEOTIDE SEQUENCE</scope>
    <source>
        <strain evidence="1">ChiSxjej1B13-11774</strain>
    </source>
</reference>
<gene>
    <name evidence="1" type="ORF">H9811_05125</name>
</gene>
<dbReference type="InterPro" id="IPR000801">
    <property type="entry name" value="Esterase-like"/>
</dbReference>
<organism evidence="1 2">
    <name type="scientific">Candidatus Gemmiger excrementigallinarum</name>
    <dbReference type="NCBI Taxonomy" id="2838609"/>
    <lineage>
        <taxon>Bacteria</taxon>
        <taxon>Bacillati</taxon>
        <taxon>Bacillota</taxon>
        <taxon>Clostridia</taxon>
        <taxon>Eubacteriales</taxon>
        <taxon>Gemmiger</taxon>
    </lineage>
</organism>
<evidence type="ECO:0000313" key="2">
    <source>
        <dbReference type="Proteomes" id="UP000824048"/>
    </source>
</evidence>
<evidence type="ECO:0008006" key="3">
    <source>
        <dbReference type="Google" id="ProtNLM"/>
    </source>
</evidence>
<reference evidence="1" key="1">
    <citation type="journal article" date="2021" name="PeerJ">
        <title>Extensive microbial diversity within the chicken gut microbiome revealed by metagenomics and culture.</title>
        <authorList>
            <person name="Gilroy R."/>
            <person name="Ravi A."/>
            <person name="Getino M."/>
            <person name="Pursley I."/>
            <person name="Horton D.L."/>
            <person name="Alikhan N.F."/>
            <person name="Baker D."/>
            <person name="Gharbi K."/>
            <person name="Hall N."/>
            <person name="Watson M."/>
            <person name="Adriaenssens E.M."/>
            <person name="Foster-Nyarko E."/>
            <person name="Jarju S."/>
            <person name="Secka A."/>
            <person name="Antonio M."/>
            <person name="Oren A."/>
            <person name="Chaudhuri R.R."/>
            <person name="La Ragione R."/>
            <person name="Hildebrand F."/>
            <person name="Pallen M.J."/>
        </authorList>
    </citation>
    <scope>NUCLEOTIDE SEQUENCE</scope>
    <source>
        <strain evidence="1">ChiSxjej1B13-11774</strain>
    </source>
</reference>
<evidence type="ECO:0000313" key="1">
    <source>
        <dbReference type="EMBL" id="HIZ41929.1"/>
    </source>
</evidence>
<dbReference type="SUPFAM" id="SSF53474">
    <property type="entry name" value="alpha/beta-Hydrolases"/>
    <property type="match status" value="1"/>
</dbReference>
<sequence>MAQIEMNALSVITCGSFSARVFLPEMNLLDLNDKDHQKKYPVLWLLHTEGGAALDWLATPAERCAARYGIFIIAPDQHHSLCTNMKYGPRYEVFMSTELPGICRNNLPLSDDPALNWIGGVGTGAYGAVKMALKYPGTFSRAVSLNGVLDLEALCQKAAAGEDTGICHNKASLEAVFGSLDTFHGSENDLYALACRPTGSKFWMTWEKGSLLAGENRRLATLLGDAAQTRELDTGADLGSCQTSLPAAVEWLMQN</sequence>
<dbReference type="Proteomes" id="UP000824048">
    <property type="component" value="Unassembled WGS sequence"/>
</dbReference>
<dbReference type="Gene3D" id="3.40.50.1820">
    <property type="entry name" value="alpha/beta hydrolase"/>
    <property type="match status" value="1"/>
</dbReference>
<dbReference type="AlphaFoldDB" id="A0A9D2EQA3"/>